<comment type="similarity">
    <text evidence="8">Belongs to the NrdR family.</text>
</comment>
<comment type="cofactor">
    <cofactor evidence="8">
        <name>Zn(2+)</name>
        <dbReference type="ChEBI" id="CHEBI:29105"/>
    </cofactor>
    <text evidence="8">Binds 1 zinc ion.</text>
</comment>
<evidence type="ECO:0000256" key="1">
    <source>
        <dbReference type="ARBA" id="ARBA00022491"/>
    </source>
</evidence>
<name>A0A060UVF8_9PROT</name>
<evidence type="ECO:0000256" key="7">
    <source>
        <dbReference type="ARBA" id="ARBA00023163"/>
    </source>
</evidence>
<evidence type="ECO:0000256" key="2">
    <source>
        <dbReference type="ARBA" id="ARBA00022741"/>
    </source>
</evidence>
<dbReference type="NCBIfam" id="TIGR00244">
    <property type="entry name" value="transcriptional regulator NrdR"/>
    <property type="match status" value="1"/>
</dbReference>
<dbReference type="HAMAP" id="MF_00440">
    <property type="entry name" value="NrdR"/>
    <property type="match status" value="1"/>
</dbReference>
<dbReference type="Proteomes" id="UP000193925">
    <property type="component" value="Chromosome AFERRI"/>
</dbReference>
<evidence type="ECO:0000313" key="11">
    <source>
        <dbReference type="EMBL" id="OCB02677.1"/>
    </source>
</evidence>
<evidence type="ECO:0000313" key="13">
    <source>
        <dbReference type="EMBL" id="SMH65909.1"/>
    </source>
</evidence>
<keyword evidence="15" id="KW-1185">Reference proteome</keyword>
<dbReference type="PROSITE" id="PS51161">
    <property type="entry name" value="ATP_CONE"/>
    <property type="match status" value="1"/>
</dbReference>
<dbReference type="Pfam" id="PF22811">
    <property type="entry name" value="Zn_ribbon_NrdR"/>
    <property type="match status" value="1"/>
</dbReference>
<reference evidence="13 15" key="4">
    <citation type="submission" date="2017-03" db="EMBL/GenBank/DDBJ databases">
        <authorList>
            <person name="Regsiter A."/>
            <person name="William W."/>
        </authorList>
    </citation>
    <scope>NUCLEOTIDE SEQUENCE [LARGE SCALE GENOMIC DNA]</scope>
    <source>
        <strain evidence="13">PRJEB5721</strain>
    </source>
</reference>
<evidence type="ECO:0000256" key="6">
    <source>
        <dbReference type="ARBA" id="ARBA00023125"/>
    </source>
</evidence>
<dbReference type="GO" id="GO:0045892">
    <property type="term" value="P:negative regulation of DNA-templated transcription"/>
    <property type="evidence" value="ECO:0007669"/>
    <property type="project" value="UniProtKB-UniRule"/>
</dbReference>
<keyword evidence="5 8" id="KW-0805">Transcription regulation</keyword>
<evidence type="ECO:0000256" key="3">
    <source>
        <dbReference type="ARBA" id="ARBA00022771"/>
    </source>
</evidence>
<keyword evidence="2 8" id="KW-0547">Nucleotide-binding</keyword>
<sequence>MHCPFCAYADTRVVDSRLADDGGSVRRRRECPACGQRFTTFERAELALPMVVKTDGRRESFNEDKLLRGLTRALSKRPVATARVDAAVRMIQRRIRERGEREIPARLIGELVMEALRDMDPVAYVRFASVYRRFEDVDAFSAEIARMKEGEIPSEGDDSARGG</sequence>
<evidence type="ECO:0000256" key="8">
    <source>
        <dbReference type="HAMAP-Rule" id="MF_00440"/>
    </source>
</evidence>
<keyword evidence="8" id="KW-0862">Zinc</keyword>
<dbReference type="InterPro" id="IPR005144">
    <property type="entry name" value="ATP-cone_dom"/>
</dbReference>
<dbReference type="InterPro" id="IPR055173">
    <property type="entry name" value="NrdR-like_N"/>
</dbReference>
<evidence type="ECO:0000259" key="9">
    <source>
        <dbReference type="PROSITE" id="PS51161"/>
    </source>
</evidence>
<keyword evidence="8" id="KW-0479">Metal-binding</keyword>
<feature type="zinc finger region" evidence="8">
    <location>
        <begin position="3"/>
        <end position="34"/>
    </location>
</feature>
<accession>A0A060UVF8</accession>
<evidence type="ECO:0000313" key="12">
    <source>
        <dbReference type="EMBL" id="QQD73200.1"/>
    </source>
</evidence>
<dbReference type="Proteomes" id="UP000093129">
    <property type="component" value="Unassembled WGS sequence"/>
</dbReference>
<protein>
    <recommendedName>
        <fullName evidence="8">Transcriptional repressor NrdR</fullName>
    </recommendedName>
</protein>
<dbReference type="GO" id="GO:0008270">
    <property type="term" value="F:zinc ion binding"/>
    <property type="evidence" value="ECO:0007669"/>
    <property type="project" value="UniProtKB-UniRule"/>
</dbReference>
<keyword evidence="6 8" id="KW-0238">DNA-binding</keyword>
<evidence type="ECO:0000256" key="4">
    <source>
        <dbReference type="ARBA" id="ARBA00022840"/>
    </source>
</evidence>
<dbReference type="GO" id="GO:0003677">
    <property type="term" value="F:DNA binding"/>
    <property type="evidence" value="ECO:0007669"/>
    <property type="project" value="UniProtKB-KW"/>
</dbReference>
<evidence type="ECO:0000313" key="10">
    <source>
        <dbReference type="EMBL" id="CDQ10768.1"/>
    </source>
</evidence>
<reference evidence="12 16" key="5">
    <citation type="submission" date="2020-07" db="EMBL/GenBank/DDBJ databases">
        <title>Complete genome sequence analysis of Acidithiobacillus ferrivorans XJFY6S-08 reveals extreme environmental adaptation to alpine acid mine drainage.</title>
        <authorList>
            <person name="Yan L."/>
            <person name="Ni Y."/>
        </authorList>
    </citation>
    <scope>NUCLEOTIDE SEQUENCE [LARGE SCALE GENOMIC DNA]</scope>
    <source>
        <strain evidence="12 16">XJFY6S-08</strain>
    </source>
</reference>
<dbReference type="EMBL" id="CCCS020000037">
    <property type="protein sequence ID" value="CDQ10768.1"/>
    <property type="molecule type" value="Genomic_DNA"/>
</dbReference>
<dbReference type="Proteomes" id="UP000595420">
    <property type="component" value="Chromosome"/>
</dbReference>
<dbReference type="InterPro" id="IPR003796">
    <property type="entry name" value="RNR_NrdR-like"/>
</dbReference>
<keyword evidence="7 8" id="KW-0804">Transcription</keyword>
<comment type="function">
    <text evidence="8">Negatively regulates transcription of bacterial ribonucleotide reductase nrd genes and operons by binding to NrdR-boxes.</text>
</comment>
<dbReference type="GO" id="GO:0005524">
    <property type="term" value="F:ATP binding"/>
    <property type="evidence" value="ECO:0007669"/>
    <property type="project" value="UniProtKB-UniRule"/>
</dbReference>
<reference evidence="10" key="2">
    <citation type="submission" date="2014-07" db="EMBL/GenBank/DDBJ databases">
        <title>Initial genome analysis of the psychrotolerant acidophile Acidithiobacillus ferrivorans CF27: insights into iron and sulfur oxidation pathways and into biofilm formation.</title>
        <authorList>
            <person name="Talla E."/>
            <person name="Hedrich S."/>
            <person name="Mangenot S."/>
            <person name="Ji B."/>
            <person name="Johnson D.B."/>
            <person name="Barbe V."/>
            <person name="Bonnefoy V."/>
        </authorList>
    </citation>
    <scope>NUCLEOTIDE SEQUENCE [LARGE SCALE GENOMIC DNA]</scope>
    <source>
        <strain evidence="10">CF27</strain>
    </source>
</reference>
<gene>
    <name evidence="8 10" type="primary">nrdR</name>
    <name evidence="13" type="ORF">AFERRI_20698</name>
    <name evidence="10" type="ORF">AFERRI_420066</name>
    <name evidence="11" type="ORF">BBC27_11635</name>
    <name evidence="12" type="ORF">H2515_02425</name>
</gene>
<keyword evidence="3 8" id="KW-0863">Zinc-finger</keyword>
<keyword evidence="1 8" id="KW-0678">Repressor</keyword>
<keyword evidence="4 8" id="KW-0067">ATP-binding</keyword>
<dbReference type="EMBL" id="CP059488">
    <property type="protein sequence ID" value="QQD73200.1"/>
    <property type="molecule type" value="Genomic_DNA"/>
</dbReference>
<reference evidence="10" key="1">
    <citation type="submission" date="2014-03" db="EMBL/GenBank/DDBJ databases">
        <authorList>
            <person name="Genoscope - CEA"/>
        </authorList>
    </citation>
    <scope>NUCLEOTIDE SEQUENCE [LARGE SCALE GENOMIC DNA]</scope>
    <source>
        <strain evidence="10">CF27</strain>
    </source>
</reference>
<dbReference type="EMBL" id="LT841305">
    <property type="protein sequence ID" value="SMH65909.1"/>
    <property type="molecule type" value="Genomic_DNA"/>
</dbReference>
<proteinExistence type="inferred from homology"/>
<organism evidence="10">
    <name type="scientific">Acidithiobacillus ferrivorans</name>
    <dbReference type="NCBI Taxonomy" id="160808"/>
    <lineage>
        <taxon>Bacteria</taxon>
        <taxon>Pseudomonadati</taxon>
        <taxon>Pseudomonadota</taxon>
        <taxon>Acidithiobacillia</taxon>
        <taxon>Acidithiobacillales</taxon>
        <taxon>Acidithiobacillaceae</taxon>
        <taxon>Acidithiobacillus</taxon>
    </lineage>
</organism>
<dbReference type="AlphaFoldDB" id="A0A060UVF8"/>
<evidence type="ECO:0000313" key="15">
    <source>
        <dbReference type="Proteomes" id="UP000193925"/>
    </source>
</evidence>
<dbReference type="EMBL" id="MASQ01000089">
    <property type="protein sequence ID" value="OCB02677.1"/>
    <property type="molecule type" value="Genomic_DNA"/>
</dbReference>
<dbReference type="RefSeq" id="WP_035193464.1">
    <property type="nucleotide sequence ID" value="NZ_CCCS020000037.1"/>
</dbReference>
<evidence type="ECO:0000313" key="14">
    <source>
        <dbReference type="Proteomes" id="UP000093129"/>
    </source>
</evidence>
<dbReference type="PANTHER" id="PTHR30455">
    <property type="entry name" value="TRANSCRIPTIONAL REPRESSOR NRDR"/>
    <property type="match status" value="1"/>
</dbReference>
<dbReference type="Pfam" id="PF03477">
    <property type="entry name" value="ATP-cone"/>
    <property type="match status" value="1"/>
</dbReference>
<evidence type="ECO:0000313" key="16">
    <source>
        <dbReference type="Proteomes" id="UP000595420"/>
    </source>
</evidence>
<feature type="domain" description="ATP-cone" evidence="9">
    <location>
        <begin position="49"/>
        <end position="139"/>
    </location>
</feature>
<dbReference type="PANTHER" id="PTHR30455:SF2">
    <property type="entry name" value="TRANSCRIPTIONAL REPRESSOR NRDR"/>
    <property type="match status" value="1"/>
</dbReference>
<evidence type="ECO:0000256" key="5">
    <source>
        <dbReference type="ARBA" id="ARBA00023015"/>
    </source>
</evidence>
<reference evidence="11 14" key="3">
    <citation type="submission" date="2016-07" db="EMBL/GenBank/DDBJ databases">
        <title>Draft genome of a psychrotolerant acidophile Acidithiobacillus ferrivorans strain YL15.</title>
        <authorList>
            <person name="Peng T."/>
            <person name="Ma L."/>
            <person name="Nan M."/>
            <person name="An N."/>
            <person name="Wang M."/>
            <person name="Qiu G."/>
            <person name="Zeng W."/>
        </authorList>
    </citation>
    <scope>NUCLEOTIDE SEQUENCE [LARGE SCALE GENOMIC DNA]</scope>
    <source>
        <strain evidence="11 14">YL15</strain>
    </source>
</reference>